<keyword evidence="7" id="KW-0677">Repeat</keyword>
<keyword evidence="10" id="KW-0234">DNA repair</keyword>
<comment type="caution">
    <text evidence="16">The sequence shown here is derived from an EMBL/GenBank/DDBJ whole genome shotgun (WGS) entry which is preliminary data.</text>
</comment>
<name>A0A9P6KC62_9FUNG</name>
<feature type="coiled-coil region" evidence="13">
    <location>
        <begin position="3"/>
        <end position="33"/>
    </location>
</feature>
<evidence type="ECO:0000256" key="13">
    <source>
        <dbReference type="SAM" id="Coils"/>
    </source>
</evidence>
<evidence type="ECO:0000313" key="17">
    <source>
        <dbReference type="Proteomes" id="UP000780801"/>
    </source>
</evidence>
<evidence type="ECO:0000256" key="11">
    <source>
        <dbReference type="ARBA" id="ARBA00023242"/>
    </source>
</evidence>
<comment type="catalytic activity">
    <reaction evidence="1">
        <text>S-ubiquitinyl-[E2 ubiquitin-conjugating enzyme]-L-cysteine + [acceptor protein]-L-lysine = [E2 ubiquitin-conjugating enzyme]-L-cysteine + N(6)-ubiquitinyl-[acceptor protein]-L-lysine.</text>
        <dbReference type="EC" id="2.3.2.27"/>
    </reaction>
</comment>
<gene>
    <name evidence="16" type="primary">RFWD3</name>
    <name evidence="16" type="ORF">BGW38_003480</name>
</gene>
<keyword evidence="8" id="KW-0227">DNA damage</keyword>
<evidence type="ECO:0000256" key="7">
    <source>
        <dbReference type="ARBA" id="ARBA00022737"/>
    </source>
</evidence>
<organism evidence="16 17">
    <name type="scientific">Lunasporangiospora selenospora</name>
    <dbReference type="NCBI Taxonomy" id="979761"/>
    <lineage>
        <taxon>Eukaryota</taxon>
        <taxon>Fungi</taxon>
        <taxon>Fungi incertae sedis</taxon>
        <taxon>Mucoromycota</taxon>
        <taxon>Mortierellomycotina</taxon>
        <taxon>Mortierellomycetes</taxon>
        <taxon>Mortierellales</taxon>
        <taxon>Mortierellaceae</taxon>
        <taxon>Lunasporangiospora</taxon>
    </lineage>
</organism>
<keyword evidence="5" id="KW-0963">Cytoplasm</keyword>
<dbReference type="InterPro" id="IPR015943">
    <property type="entry name" value="WD40/YVTN_repeat-like_dom_sf"/>
</dbReference>
<keyword evidence="17" id="KW-1185">Reference proteome</keyword>
<dbReference type="PANTHER" id="PTHR16047:SF7">
    <property type="entry name" value="E3 UBIQUITIN-PROTEIN LIGASE RFWD3"/>
    <property type="match status" value="1"/>
</dbReference>
<evidence type="ECO:0000259" key="15">
    <source>
        <dbReference type="Pfam" id="PF23419"/>
    </source>
</evidence>
<sequence length="569" mass="62433">MAFEALKAQMLKLQKKHDRQKELKQKYRQETKRLRLTNPQDDINNIRFTYQFKNSIPVVGQSSKTQTYISVHQNEEMIVLSQQKGYNYGLSRISMRHMNYPYEDFIPIHTNAIRDVQCYGYEPFANVSLVLTASHDKTLKITSVSTRQTVVSYDLGAQVWSCCWSSTNPFQIYAACKGKESSIVSMDMRQTKSFISQFSDTELLGFSPIHSLTHIGSSRQNGCEGILCGNLLGAFVFNWNPNASDPLTTGMISGACNQISPSQENLGDGTEGSGSSIQGGIVSFKGASCSSVAYDPASQQWMASYKSIGQAPTTQHVRGTVEKDGIVGNYTLRSHHKVNGGQPVPYMSRSSLFSRADGSVNMVAGYEDYVLLWQNPPRKRLAKTLSSLGTSLKISTQPNSGDEETLKRIKIPLNPPSSPAFVRDIKPVVVDDEEYIAVLTKSNLQLFRWGEVAEGSNDSDDESAGSDDEDAGGNPRDGNVNGLAVRAAFTRGNEMAREGGNIPAERPIVISDEDAPFRGGNNGHDALLAAHAREAGDSESSDEVDGASGSDEYFSQNEPDPDDYIYQSL</sequence>
<dbReference type="GO" id="GO:0061630">
    <property type="term" value="F:ubiquitin protein ligase activity"/>
    <property type="evidence" value="ECO:0007669"/>
    <property type="project" value="UniProtKB-EC"/>
</dbReference>
<keyword evidence="13" id="KW-0175">Coiled coil</keyword>
<evidence type="ECO:0000256" key="10">
    <source>
        <dbReference type="ARBA" id="ARBA00023204"/>
    </source>
</evidence>
<evidence type="ECO:0000256" key="3">
    <source>
        <dbReference type="ARBA" id="ARBA00004906"/>
    </source>
</evidence>
<evidence type="ECO:0000256" key="2">
    <source>
        <dbReference type="ARBA" id="ARBA00004496"/>
    </source>
</evidence>
<comment type="pathway">
    <text evidence="3">Protein modification; protein ubiquitination.</text>
</comment>
<evidence type="ECO:0000256" key="12">
    <source>
        <dbReference type="ARBA" id="ARBA00034306"/>
    </source>
</evidence>
<evidence type="ECO:0000256" key="5">
    <source>
        <dbReference type="ARBA" id="ARBA00022490"/>
    </source>
</evidence>
<dbReference type="Proteomes" id="UP000780801">
    <property type="component" value="Unassembled WGS sequence"/>
</dbReference>
<dbReference type="EC" id="2.3.2.27" evidence="4"/>
<feature type="region of interest" description="Disordered" evidence="14">
    <location>
        <begin position="496"/>
        <end position="569"/>
    </location>
</feature>
<evidence type="ECO:0000256" key="6">
    <source>
        <dbReference type="ARBA" id="ARBA00022679"/>
    </source>
</evidence>
<keyword evidence="11" id="KW-0539">Nucleus</keyword>
<accession>A0A9P6KC62</accession>
<dbReference type="EMBL" id="JAABOA010002328">
    <property type="protein sequence ID" value="KAF9580029.1"/>
    <property type="molecule type" value="Genomic_DNA"/>
</dbReference>
<dbReference type="AlphaFoldDB" id="A0A9P6KC62"/>
<evidence type="ECO:0000256" key="8">
    <source>
        <dbReference type="ARBA" id="ARBA00022763"/>
    </source>
</evidence>
<dbReference type="GO" id="GO:0036297">
    <property type="term" value="P:interstrand cross-link repair"/>
    <property type="evidence" value="ECO:0007669"/>
    <property type="project" value="InterPro"/>
</dbReference>
<dbReference type="Pfam" id="PF23419">
    <property type="entry name" value="WD40_RFWD3"/>
    <property type="match status" value="1"/>
</dbReference>
<dbReference type="InterPro" id="IPR056527">
    <property type="entry name" value="WD40_RFWD3"/>
</dbReference>
<dbReference type="GO" id="GO:0005737">
    <property type="term" value="C:cytoplasm"/>
    <property type="evidence" value="ECO:0007669"/>
    <property type="project" value="UniProtKB-SubCell"/>
</dbReference>
<evidence type="ECO:0000256" key="9">
    <source>
        <dbReference type="ARBA" id="ARBA00022786"/>
    </source>
</evidence>
<keyword evidence="6" id="KW-0808">Transferase</keyword>
<feature type="compositionally biased region" description="Acidic residues" evidence="14">
    <location>
        <begin position="457"/>
        <end position="471"/>
    </location>
</feature>
<evidence type="ECO:0000256" key="4">
    <source>
        <dbReference type="ARBA" id="ARBA00012483"/>
    </source>
</evidence>
<evidence type="ECO:0000256" key="14">
    <source>
        <dbReference type="SAM" id="MobiDB-lite"/>
    </source>
</evidence>
<dbReference type="InterPro" id="IPR037381">
    <property type="entry name" value="RFWD3"/>
</dbReference>
<evidence type="ECO:0000256" key="1">
    <source>
        <dbReference type="ARBA" id="ARBA00000900"/>
    </source>
</evidence>
<dbReference type="GO" id="GO:0016567">
    <property type="term" value="P:protein ubiquitination"/>
    <property type="evidence" value="ECO:0007669"/>
    <property type="project" value="InterPro"/>
</dbReference>
<dbReference type="PANTHER" id="PTHR16047">
    <property type="entry name" value="RFWD3 PROTEIN"/>
    <property type="match status" value="1"/>
</dbReference>
<proteinExistence type="predicted"/>
<comment type="subcellular location">
    <subcellularLocation>
        <location evidence="2">Cytoplasm</location>
    </subcellularLocation>
    <subcellularLocation>
        <location evidence="12">Nucleus</location>
        <location evidence="12">Nuclear body</location>
    </subcellularLocation>
</comment>
<dbReference type="InterPro" id="IPR036322">
    <property type="entry name" value="WD40_repeat_dom_sf"/>
</dbReference>
<dbReference type="SUPFAM" id="SSF50978">
    <property type="entry name" value="WD40 repeat-like"/>
    <property type="match status" value="1"/>
</dbReference>
<reference evidence="16" key="1">
    <citation type="journal article" date="2020" name="Fungal Divers.">
        <title>Resolving the Mortierellaceae phylogeny through synthesis of multi-gene phylogenetics and phylogenomics.</title>
        <authorList>
            <person name="Vandepol N."/>
            <person name="Liber J."/>
            <person name="Desiro A."/>
            <person name="Na H."/>
            <person name="Kennedy M."/>
            <person name="Barry K."/>
            <person name="Grigoriev I.V."/>
            <person name="Miller A.N."/>
            <person name="O'Donnell K."/>
            <person name="Stajich J.E."/>
            <person name="Bonito G."/>
        </authorList>
    </citation>
    <scope>NUCLEOTIDE SEQUENCE</scope>
    <source>
        <strain evidence="16">KOD1015</strain>
    </source>
</reference>
<protein>
    <recommendedName>
        <fullName evidence="4">RING-type E3 ubiquitin transferase</fullName>
        <ecNumber evidence="4">2.3.2.27</ecNumber>
    </recommendedName>
</protein>
<keyword evidence="9" id="KW-0833">Ubl conjugation pathway</keyword>
<dbReference type="Gene3D" id="2.130.10.10">
    <property type="entry name" value="YVTN repeat-like/Quinoprotein amine dehydrogenase"/>
    <property type="match status" value="1"/>
</dbReference>
<evidence type="ECO:0000313" key="16">
    <source>
        <dbReference type="EMBL" id="KAF9580029.1"/>
    </source>
</evidence>
<dbReference type="OrthoDB" id="8062037at2759"/>
<feature type="region of interest" description="Disordered" evidence="14">
    <location>
        <begin position="454"/>
        <end position="481"/>
    </location>
</feature>
<feature type="domain" description="E3 ubiquitin-protein ligase RFWD3-like WD40" evidence="15">
    <location>
        <begin position="69"/>
        <end position="377"/>
    </location>
</feature>
<dbReference type="GO" id="GO:0016604">
    <property type="term" value="C:nuclear body"/>
    <property type="evidence" value="ECO:0007669"/>
    <property type="project" value="UniProtKB-SubCell"/>
</dbReference>